<dbReference type="Proteomes" id="UP000562723">
    <property type="component" value="Unassembled WGS sequence"/>
</dbReference>
<dbReference type="InterPro" id="IPR050330">
    <property type="entry name" value="Bact_OuterMem_StrucFunc"/>
</dbReference>
<dbReference type="InterPro" id="IPR036737">
    <property type="entry name" value="OmpA-like_sf"/>
</dbReference>
<dbReference type="PANTHER" id="PTHR30329:SF21">
    <property type="entry name" value="LIPOPROTEIN YIAD-RELATED"/>
    <property type="match status" value="1"/>
</dbReference>
<keyword evidence="1" id="KW-0472">Membrane</keyword>
<protein>
    <submittedName>
        <fullName evidence="3">OmpA family protein</fullName>
    </submittedName>
</protein>
<dbReference type="GO" id="GO:0016020">
    <property type="term" value="C:membrane"/>
    <property type="evidence" value="ECO:0007669"/>
    <property type="project" value="UniProtKB-UniRule"/>
</dbReference>
<accession>A0AAJ3FVN8</accession>
<comment type="caution">
    <text evidence="3">The sequence shown here is derived from an EMBL/GenBank/DDBJ whole genome shotgun (WGS) entry which is preliminary data.</text>
</comment>
<evidence type="ECO:0000259" key="2">
    <source>
        <dbReference type="PROSITE" id="PS51123"/>
    </source>
</evidence>
<dbReference type="Gene3D" id="3.30.1330.60">
    <property type="entry name" value="OmpA-like domain"/>
    <property type="match status" value="1"/>
</dbReference>
<dbReference type="RefSeq" id="WP_116642527.1">
    <property type="nucleotide sequence ID" value="NZ_JABFMS010000016.1"/>
</dbReference>
<sequence>MSAFNGYASGNVVTDHQHWLARHRALEIELMQARQSHRGLKRQTAAAAAIANASEDTESDAWMMTYLDMMTLLLVVTMAMLAMAGRGHDHPHQGDFNLSQIFNAKELTRLDPPGALLLAPQAKTAVEPKPEPTPEPITATEAVAPDLVASVATTIEVPAPEPATVIPAPPAPVKPSVEDLLNELPLDKLGSDIEVVASESAVSFRISSEIIFPSGQSDLNLGGLRVLQRLIPILESVPHKVIVAGHTDTQDIRSSRFPSNWELSSARAGSVVRYLQSNGISSDRLTAVGYADTRPLGDNSTTQGRARNRRVEFILER</sequence>
<organism evidence="3 4">
    <name type="scientific">Pseudomonas brassicacearum</name>
    <dbReference type="NCBI Taxonomy" id="930166"/>
    <lineage>
        <taxon>Bacteria</taxon>
        <taxon>Pseudomonadati</taxon>
        <taxon>Pseudomonadota</taxon>
        <taxon>Gammaproteobacteria</taxon>
        <taxon>Pseudomonadales</taxon>
        <taxon>Pseudomonadaceae</taxon>
        <taxon>Pseudomonas</taxon>
    </lineage>
</organism>
<dbReference type="Pfam" id="PF00691">
    <property type="entry name" value="OmpA"/>
    <property type="match status" value="1"/>
</dbReference>
<dbReference type="AlphaFoldDB" id="A0AAJ3FVN8"/>
<proteinExistence type="predicted"/>
<gene>
    <name evidence="3" type="ORF">HNO85_11785</name>
</gene>
<dbReference type="SUPFAM" id="SSF103088">
    <property type="entry name" value="OmpA-like"/>
    <property type="match status" value="1"/>
</dbReference>
<evidence type="ECO:0000313" key="3">
    <source>
        <dbReference type="EMBL" id="NUT81624.1"/>
    </source>
</evidence>
<feature type="domain" description="OmpA-like" evidence="2">
    <location>
        <begin position="199"/>
        <end position="317"/>
    </location>
</feature>
<reference evidence="3 4" key="1">
    <citation type="journal article" date="2020" name="Front. Plant Sci.">
        <title>Isolation of Rhizosphere Bacteria That Improve Quality and Water Stress Tolerance in Greenhouse Ornamentals.</title>
        <authorList>
            <person name="Nordstedt N.P."/>
            <person name="Jones M.L."/>
        </authorList>
    </citation>
    <scope>NUCLEOTIDE SEQUENCE [LARGE SCALE GENOMIC DNA]</scope>
    <source>
        <strain evidence="3 4">C2F7</strain>
    </source>
</reference>
<evidence type="ECO:0000256" key="1">
    <source>
        <dbReference type="PROSITE-ProRule" id="PRU00473"/>
    </source>
</evidence>
<dbReference type="PROSITE" id="PS51123">
    <property type="entry name" value="OMPA_2"/>
    <property type="match status" value="1"/>
</dbReference>
<dbReference type="InterPro" id="IPR006665">
    <property type="entry name" value="OmpA-like"/>
</dbReference>
<dbReference type="CDD" id="cd07185">
    <property type="entry name" value="OmpA_C-like"/>
    <property type="match status" value="1"/>
</dbReference>
<evidence type="ECO:0000313" key="4">
    <source>
        <dbReference type="Proteomes" id="UP000562723"/>
    </source>
</evidence>
<name>A0AAJ3FVN8_9PSED</name>
<dbReference type="EMBL" id="JABFMS010000016">
    <property type="protein sequence ID" value="NUT81624.1"/>
    <property type="molecule type" value="Genomic_DNA"/>
</dbReference>
<dbReference type="PANTHER" id="PTHR30329">
    <property type="entry name" value="STATOR ELEMENT OF FLAGELLAR MOTOR COMPLEX"/>
    <property type="match status" value="1"/>
</dbReference>